<dbReference type="InterPro" id="IPR058625">
    <property type="entry name" value="MdtA-like_BSH"/>
</dbReference>
<feature type="domain" description="Multidrug resistance protein MdtA-like barrel-sandwich hybrid" evidence="3">
    <location>
        <begin position="70"/>
        <end position="197"/>
    </location>
</feature>
<dbReference type="NCBIfam" id="TIGR01730">
    <property type="entry name" value="RND_mfp"/>
    <property type="match status" value="1"/>
</dbReference>
<dbReference type="Gene3D" id="2.40.30.170">
    <property type="match status" value="1"/>
</dbReference>
<reference evidence="4 5" key="1">
    <citation type="submission" date="2019-06" db="EMBL/GenBank/DDBJ databases">
        <title>Whole genome sequence for Cellvibrionaceae sp. R142.</title>
        <authorList>
            <person name="Wang G."/>
        </authorList>
    </citation>
    <scope>NUCLEOTIDE SEQUENCE [LARGE SCALE GENOMIC DNA]</scope>
    <source>
        <strain evidence="4 5">R142</strain>
    </source>
</reference>
<dbReference type="Pfam" id="PF25917">
    <property type="entry name" value="BSH_RND"/>
    <property type="match status" value="1"/>
</dbReference>
<sequence length="361" mass="37956">MTQIIKTTVASVLILLLPACYKTDTGNPEPAPRRTVAVTEVQPTNAYTARVFAGVVQASERVRLAFAQPGPIDAMHADIGGEVEAGMELAALEMQPFERRREQAAAGLRRATATFGEVQQRHTAQAQLVERGVFPRLQFASTASQLEAARADVEAAQSGLELAERAIREARIMAPISGTVALRAVEPGEFVQPGQTIFEIDGDGALEVVVKVPAAVAAQLSPNTRVTLENGAITADGALLRIGERQRAGGLVTVEVLIGGSATGFAPGSAIEARFTTTPQAQGTVDIPLAAFLPSDRVDEGAIFVLDAKTNRVKRLDVVVTPAGGDVLETRSIAPGTLIVSAGVRFLNDGDLVRRLPATAE</sequence>
<dbReference type="Proteomes" id="UP000319732">
    <property type="component" value="Unassembled WGS sequence"/>
</dbReference>
<dbReference type="Gene3D" id="2.40.50.100">
    <property type="match status" value="1"/>
</dbReference>
<feature type="signal peptide" evidence="2">
    <location>
        <begin position="1"/>
        <end position="21"/>
    </location>
</feature>
<dbReference type="AlphaFoldDB" id="A0A545U9F9"/>
<evidence type="ECO:0000256" key="1">
    <source>
        <dbReference type="ARBA" id="ARBA00009477"/>
    </source>
</evidence>
<dbReference type="Gene3D" id="2.40.420.20">
    <property type="match status" value="1"/>
</dbReference>
<dbReference type="GO" id="GO:0015562">
    <property type="term" value="F:efflux transmembrane transporter activity"/>
    <property type="evidence" value="ECO:0007669"/>
    <property type="project" value="TreeGrafter"/>
</dbReference>
<accession>A0A545U9F9</accession>
<dbReference type="PANTHER" id="PTHR30469">
    <property type="entry name" value="MULTIDRUG RESISTANCE PROTEIN MDTA"/>
    <property type="match status" value="1"/>
</dbReference>
<comment type="caution">
    <text evidence="4">The sequence shown here is derived from an EMBL/GenBank/DDBJ whole genome shotgun (WGS) entry which is preliminary data.</text>
</comment>
<evidence type="ECO:0000256" key="2">
    <source>
        <dbReference type="SAM" id="SignalP"/>
    </source>
</evidence>
<dbReference type="PANTHER" id="PTHR30469:SF15">
    <property type="entry name" value="HLYD FAMILY OF SECRETION PROTEINS"/>
    <property type="match status" value="1"/>
</dbReference>
<evidence type="ECO:0000313" key="4">
    <source>
        <dbReference type="EMBL" id="TQV86043.1"/>
    </source>
</evidence>
<dbReference type="SUPFAM" id="SSF111369">
    <property type="entry name" value="HlyD-like secretion proteins"/>
    <property type="match status" value="1"/>
</dbReference>
<dbReference type="OrthoDB" id="9806939at2"/>
<comment type="similarity">
    <text evidence="1">Belongs to the membrane fusion protein (MFP) (TC 8.A.1) family.</text>
</comment>
<keyword evidence="2" id="KW-0732">Signal</keyword>
<name>A0A545U9F9_9GAMM</name>
<organism evidence="4 5">
    <name type="scientific">Exilibacterium tricleocarpae</name>
    <dbReference type="NCBI Taxonomy" id="2591008"/>
    <lineage>
        <taxon>Bacteria</taxon>
        <taxon>Pseudomonadati</taxon>
        <taxon>Pseudomonadota</taxon>
        <taxon>Gammaproteobacteria</taxon>
        <taxon>Cellvibrionales</taxon>
        <taxon>Cellvibrionaceae</taxon>
        <taxon>Exilibacterium</taxon>
    </lineage>
</organism>
<gene>
    <name evidence="4" type="ORF">FKG94_00340</name>
</gene>
<keyword evidence="5" id="KW-1185">Reference proteome</keyword>
<dbReference type="InterPro" id="IPR006143">
    <property type="entry name" value="RND_pump_MFP"/>
</dbReference>
<dbReference type="Gene3D" id="1.10.287.470">
    <property type="entry name" value="Helix hairpin bin"/>
    <property type="match status" value="1"/>
</dbReference>
<dbReference type="RefSeq" id="WP_142902195.1">
    <property type="nucleotide sequence ID" value="NZ_ML660087.1"/>
</dbReference>
<proteinExistence type="inferred from homology"/>
<protein>
    <submittedName>
        <fullName evidence="4">Efflux RND transporter periplasmic adaptor subunit</fullName>
    </submittedName>
</protein>
<feature type="chain" id="PRO_5022238113" evidence="2">
    <location>
        <begin position="22"/>
        <end position="361"/>
    </location>
</feature>
<evidence type="ECO:0000259" key="3">
    <source>
        <dbReference type="Pfam" id="PF25917"/>
    </source>
</evidence>
<dbReference type="GO" id="GO:1990281">
    <property type="term" value="C:efflux pump complex"/>
    <property type="evidence" value="ECO:0007669"/>
    <property type="project" value="TreeGrafter"/>
</dbReference>
<dbReference type="EMBL" id="VHSG01000002">
    <property type="protein sequence ID" value="TQV86043.1"/>
    <property type="molecule type" value="Genomic_DNA"/>
</dbReference>
<evidence type="ECO:0000313" key="5">
    <source>
        <dbReference type="Proteomes" id="UP000319732"/>
    </source>
</evidence>